<dbReference type="PROSITE" id="PS00893">
    <property type="entry name" value="NUDIX_BOX"/>
    <property type="match status" value="1"/>
</dbReference>
<name>A0ABU3B785_9GAMM</name>
<evidence type="ECO:0000256" key="5">
    <source>
        <dbReference type="ARBA" id="ARBA00022801"/>
    </source>
</evidence>
<evidence type="ECO:0000256" key="1">
    <source>
        <dbReference type="ARBA" id="ARBA00001946"/>
    </source>
</evidence>
<dbReference type="InterPro" id="IPR000086">
    <property type="entry name" value="NUDIX_hydrolase_dom"/>
</dbReference>
<proteinExistence type="inferred from homology"/>
<reference evidence="9 10" key="1">
    <citation type="submission" date="2023-09" db="EMBL/GenBank/DDBJ databases">
        <authorList>
            <person name="Rey-Velasco X."/>
        </authorList>
    </citation>
    <scope>NUCLEOTIDE SEQUENCE [LARGE SCALE GENOMIC DNA]</scope>
    <source>
        <strain evidence="9 10">P385</strain>
    </source>
</reference>
<dbReference type="RefSeq" id="WP_311657583.1">
    <property type="nucleotide sequence ID" value="NZ_JAVRHY010000003.1"/>
</dbReference>
<dbReference type="InterPro" id="IPR020084">
    <property type="entry name" value="NUDIX_hydrolase_CS"/>
</dbReference>
<evidence type="ECO:0000256" key="2">
    <source>
        <dbReference type="ARBA" id="ARBA00001947"/>
    </source>
</evidence>
<dbReference type="InterPro" id="IPR050241">
    <property type="entry name" value="NAD-cap_RNA_hydrolase_NudC"/>
</dbReference>
<dbReference type="Pfam" id="PF00293">
    <property type="entry name" value="NUDIX"/>
    <property type="match status" value="1"/>
</dbReference>
<keyword evidence="4" id="KW-0479">Metal-binding</keyword>
<dbReference type="EMBL" id="JAVRHY010000003">
    <property type="protein sequence ID" value="MDT0617702.1"/>
    <property type="molecule type" value="Genomic_DNA"/>
</dbReference>
<accession>A0ABU3B785</accession>
<dbReference type="SUPFAM" id="SSF55811">
    <property type="entry name" value="Nudix"/>
    <property type="match status" value="1"/>
</dbReference>
<organism evidence="9 10">
    <name type="scientific">Spectribacter acetivorans</name>
    <dbReference type="NCBI Taxonomy" id="3075603"/>
    <lineage>
        <taxon>Bacteria</taxon>
        <taxon>Pseudomonadati</taxon>
        <taxon>Pseudomonadota</taxon>
        <taxon>Gammaproteobacteria</taxon>
        <taxon>Salinisphaerales</taxon>
        <taxon>Salinisphaeraceae</taxon>
        <taxon>Spectribacter</taxon>
    </lineage>
</organism>
<evidence type="ECO:0000313" key="10">
    <source>
        <dbReference type="Proteomes" id="UP001259982"/>
    </source>
</evidence>
<keyword evidence="5" id="KW-0378">Hydrolase</keyword>
<feature type="domain" description="Nudix hydrolase" evidence="8">
    <location>
        <begin position="38"/>
        <end position="158"/>
    </location>
</feature>
<dbReference type="PANTHER" id="PTHR42904:SF6">
    <property type="entry name" value="NAD-CAPPED RNA HYDROLASE NUDT12"/>
    <property type="match status" value="1"/>
</dbReference>
<comment type="cofactor">
    <cofactor evidence="1">
        <name>Mg(2+)</name>
        <dbReference type="ChEBI" id="CHEBI:18420"/>
    </cofactor>
</comment>
<evidence type="ECO:0000256" key="3">
    <source>
        <dbReference type="ARBA" id="ARBA00009595"/>
    </source>
</evidence>
<comment type="similarity">
    <text evidence="3">Belongs to the Nudix hydrolase family. NudC subfamily.</text>
</comment>
<dbReference type="PROSITE" id="PS51462">
    <property type="entry name" value="NUDIX"/>
    <property type="match status" value="1"/>
</dbReference>
<protein>
    <submittedName>
        <fullName evidence="9">NUDIX domain-containing protein</fullName>
    </submittedName>
</protein>
<sequence length="180" mass="20122">MSFRYCPCCGGSLTRAELGDRPRLACPDPDCGHVFWNNPTPVVGAVVEREGRIVLARNVAWPAGMFGLITGFLEAGESPEEGVVREVKEELDLDGEVRELIGIYPFYTKNQILICYHVEAEGDIRHNEELAESLCLPPASVRYWPSSTGWAMKDWLEARGHTPERIELPEAIRVGLDPRD</sequence>
<comment type="caution">
    <text evidence="9">The sequence shown here is derived from an EMBL/GenBank/DDBJ whole genome shotgun (WGS) entry which is preliminary data.</text>
</comment>
<dbReference type="Proteomes" id="UP001259982">
    <property type="component" value="Unassembled WGS sequence"/>
</dbReference>
<evidence type="ECO:0000256" key="4">
    <source>
        <dbReference type="ARBA" id="ARBA00022723"/>
    </source>
</evidence>
<evidence type="ECO:0000313" key="9">
    <source>
        <dbReference type="EMBL" id="MDT0617702.1"/>
    </source>
</evidence>
<evidence type="ECO:0000256" key="6">
    <source>
        <dbReference type="ARBA" id="ARBA00022842"/>
    </source>
</evidence>
<dbReference type="Gene3D" id="3.90.79.10">
    <property type="entry name" value="Nucleoside Triphosphate Pyrophosphohydrolase"/>
    <property type="match status" value="1"/>
</dbReference>
<gene>
    <name evidence="9" type="ORF">RM531_04385</name>
</gene>
<dbReference type="PANTHER" id="PTHR42904">
    <property type="entry name" value="NUDIX HYDROLASE, NUDC SUBFAMILY"/>
    <property type="match status" value="1"/>
</dbReference>
<keyword evidence="6" id="KW-0460">Magnesium</keyword>
<evidence type="ECO:0000259" key="8">
    <source>
        <dbReference type="PROSITE" id="PS51462"/>
    </source>
</evidence>
<keyword evidence="10" id="KW-1185">Reference proteome</keyword>
<evidence type="ECO:0000256" key="7">
    <source>
        <dbReference type="ARBA" id="ARBA00023679"/>
    </source>
</evidence>
<comment type="catalytic activity">
    <reaction evidence="7">
        <text>a 5'-end NAD(+)-phospho-ribonucleoside in mRNA + H2O = a 5'-end phospho-adenosine-phospho-ribonucleoside in mRNA + beta-nicotinamide D-ribonucleotide + 2 H(+)</text>
        <dbReference type="Rhea" id="RHEA:60876"/>
        <dbReference type="Rhea" id="RHEA-COMP:15698"/>
        <dbReference type="Rhea" id="RHEA-COMP:15719"/>
        <dbReference type="ChEBI" id="CHEBI:14649"/>
        <dbReference type="ChEBI" id="CHEBI:15377"/>
        <dbReference type="ChEBI" id="CHEBI:15378"/>
        <dbReference type="ChEBI" id="CHEBI:144029"/>
        <dbReference type="ChEBI" id="CHEBI:144051"/>
    </reaction>
    <physiologicalReaction direction="left-to-right" evidence="7">
        <dbReference type="Rhea" id="RHEA:60877"/>
    </physiologicalReaction>
</comment>
<comment type="cofactor">
    <cofactor evidence="2">
        <name>Zn(2+)</name>
        <dbReference type="ChEBI" id="CHEBI:29105"/>
    </cofactor>
</comment>
<dbReference type="InterPro" id="IPR015797">
    <property type="entry name" value="NUDIX_hydrolase-like_dom_sf"/>
</dbReference>